<evidence type="ECO:0000256" key="1">
    <source>
        <dbReference type="SAM" id="MobiDB-lite"/>
    </source>
</evidence>
<dbReference type="InterPro" id="IPR035890">
    <property type="entry name" value="Anti-sigma-28_factor_FlgM_sf"/>
</dbReference>
<keyword evidence="3" id="KW-0966">Cell projection</keyword>
<dbReference type="SUPFAM" id="SSF101498">
    <property type="entry name" value="Anti-sigma factor FlgM"/>
    <property type="match status" value="1"/>
</dbReference>
<evidence type="ECO:0000313" key="4">
    <source>
        <dbReference type="Proteomes" id="UP000268615"/>
    </source>
</evidence>
<proteinExistence type="predicted"/>
<name>A0A3N5DUQ3_9ENTR</name>
<evidence type="ECO:0000313" key="3">
    <source>
        <dbReference type="EMBL" id="RPH29360.1"/>
    </source>
</evidence>
<keyword evidence="4" id="KW-1185">Reference proteome</keyword>
<dbReference type="EMBL" id="RPOH01000021">
    <property type="protein sequence ID" value="RPH29360.1"/>
    <property type="molecule type" value="Genomic_DNA"/>
</dbReference>
<feature type="compositionally biased region" description="Polar residues" evidence="1">
    <location>
        <begin position="13"/>
        <end position="22"/>
    </location>
</feature>
<evidence type="ECO:0000259" key="2">
    <source>
        <dbReference type="Pfam" id="PF04316"/>
    </source>
</evidence>
<accession>A0A3N5DUQ3</accession>
<comment type="caution">
    <text evidence="3">The sequence shown here is derived from an EMBL/GenBank/DDBJ whole genome shotgun (WGS) entry which is preliminary data.</text>
</comment>
<dbReference type="Proteomes" id="UP000268615">
    <property type="component" value="Unassembled WGS sequence"/>
</dbReference>
<dbReference type="AlphaFoldDB" id="A0A3N5DUQ3"/>
<dbReference type="InterPro" id="IPR031316">
    <property type="entry name" value="FlgM_C"/>
</dbReference>
<keyword evidence="3" id="KW-0969">Cilium</keyword>
<keyword evidence="3" id="KW-0282">Flagellum</keyword>
<dbReference type="OrthoDB" id="6612705at2"/>
<dbReference type="Pfam" id="PF04316">
    <property type="entry name" value="FlgM"/>
    <property type="match status" value="1"/>
</dbReference>
<sequence>MRPGSEDLGPEKITSNGNPATQLKLTKLVQEIQTDTSHDVDYDRIAKIRASMEAGDLQFDPDSVANALVEDIFQLP</sequence>
<reference evidence="3 4" key="1">
    <citation type="submission" date="2018-11" db="EMBL/GenBank/DDBJ databases">
        <title>Draft genome sequence of Buttiauxella warmboldiae CCUG 35512.</title>
        <authorList>
            <person name="Salva-Serra F."/>
            <person name="Marathe N."/>
            <person name="Moore E."/>
            <person name="Svensson L."/>
            <person name="Engstrom-Jakobsson H."/>
        </authorList>
    </citation>
    <scope>NUCLEOTIDE SEQUENCE [LARGE SCALE GENOMIC DNA]</scope>
    <source>
        <strain evidence="3 4">CCUG 35512</strain>
    </source>
</reference>
<gene>
    <name evidence="3" type="ORF">EHN07_06200</name>
</gene>
<organism evidence="3 4">
    <name type="scientific">Buttiauxella warmboldiae</name>
    <dbReference type="NCBI Taxonomy" id="82993"/>
    <lineage>
        <taxon>Bacteria</taxon>
        <taxon>Pseudomonadati</taxon>
        <taxon>Pseudomonadota</taxon>
        <taxon>Gammaproteobacteria</taxon>
        <taxon>Enterobacterales</taxon>
        <taxon>Enterobacteriaceae</taxon>
        <taxon>Buttiauxella</taxon>
    </lineage>
</organism>
<feature type="domain" description="Anti-sigma-28 factor FlgM C-terminal" evidence="2">
    <location>
        <begin position="26"/>
        <end position="69"/>
    </location>
</feature>
<protein>
    <submittedName>
        <fullName evidence="3">Flagellar biosynthesis protein FlgM</fullName>
    </submittedName>
</protein>
<feature type="region of interest" description="Disordered" evidence="1">
    <location>
        <begin position="1"/>
        <end position="22"/>
    </location>
</feature>